<dbReference type="EMBL" id="CAJVQB010018798">
    <property type="protein sequence ID" value="CAG8788859.1"/>
    <property type="molecule type" value="Genomic_DNA"/>
</dbReference>
<accession>A0ABN7VPH5</accession>
<reference evidence="1 2" key="1">
    <citation type="submission" date="2021-06" db="EMBL/GenBank/DDBJ databases">
        <authorList>
            <person name="Kallberg Y."/>
            <person name="Tangrot J."/>
            <person name="Rosling A."/>
        </authorList>
    </citation>
    <scope>NUCLEOTIDE SEQUENCE [LARGE SCALE GENOMIC DNA]</scope>
    <source>
        <strain evidence="1 2">120-4 pot B 10/14</strain>
    </source>
</reference>
<name>A0ABN7VPH5_GIGMA</name>
<evidence type="ECO:0000313" key="2">
    <source>
        <dbReference type="Proteomes" id="UP000789901"/>
    </source>
</evidence>
<feature type="non-terminal residue" evidence="1">
    <location>
        <position position="1"/>
    </location>
</feature>
<comment type="caution">
    <text evidence="1">The sequence shown here is derived from an EMBL/GenBank/DDBJ whole genome shotgun (WGS) entry which is preliminary data.</text>
</comment>
<keyword evidence="2" id="KW-1185">Reference proteome</keyword>
<sequence length="50" mass="6061">HKVREAHKCEKEARQFSDEYEDNEMTNKEGIEIIYQDDKAEIESEEEEEE</sequence>
<evidence type="ECO:0000313" key="1">
    <source>
        <dbReference type="EMBL" id="CAG8788859.1"/>
    </source>
</evidence>
<dbReference type="Proteomes" id="UP000789901">
    <property type="component" value="Unassembled WGS sequence"/>
</dbReference>
<protein>
    <submittedName>
        <fullName evidence="1">2824_t:CDS:1</fullName>
    </submittedName>
</protein>
<gene>
    <name evidence="1" type="ORF">GMARGA_LOCUS20897</name>
</gene>
<proteinExistence type="predicted"/>
<organism evidence="1 2">
    <name type="scientific">Gigaspora margarita</name>
    <dbReference type="NCBI Taxonomy" id="4874"/>
    <lineage>
        <taxon>Eukaryota</taxon>
        <taxon>Fungi</taxon>
        <taxon>Fungi incertae sedis</taxon>
        <taxon>Mucoromycota</taxon>
        <taxon>Glomeromycotina</taxon>
        <taxon>Glomeromycetes</taxon>
        <taxon>Diversisporales</taxon>
        <taxon>Gigasporaceae</taxon>
        <taxon>Gigaspora</taxon>
    </lineage>
</organism>